<dbReference type="OrthoDB" id="4743193at2759"/>
<reference evidence="2" key="1">
    <citation type="submission" date="2020-05" db="EMBL/GenBank/DDBJ databases">
        <title>Mycena genomes resolve the evolution of fungal bioluminescence.</title>
        <authorList>
            <person name="Tsai I.J."/>
        </authorList>
    </citation>
    <scope>NUCLEOTIDE SEQUENCE</scope>
    <source>
        <strain evidence="2">110903Hualien_Pintung</strain>
    </source>
</reference>
<accession>A0A8H6WL75</accession>
<feature type="region of interest" description="Disordered" evidence="1">
    <location>
        <begin position="1"/>
        <end position="166"/>
    </location>
</feature>
<evidence type="ECO:0000256" key="1">
    <source>
        <dbReference type="SAM" id="MobiDB-lite"/>
    </source>
</evidence>
<sequence length="622" mass="69500">MGFTRRYDASSDVDETFEPSRRSRKRPRRTHSLPPSSPPPQSPGPLPDPTDEDHSGSDDDVATPPRAPLPNLLSTFQHPSHPSSSTAATPRPIPGPRSFLQAESLEPRPSSPMGDVPDETPIPTPLPSTSTRRGRPKYSPETQRLSKELSRLQRHKTSPSKRQYRDIWEKREARKESAREELQKAKKWEELERKKARKAKMVEKEREHKEAVKVAEAAETLRAQQLIELALKPQEEGGFGFEGLDSFFTAVFRKGGDAVISRKISQYVAAHGSEHAKSMFARSETARDEYFTDVLREKLKKEGRAIQKLLTRDETTTVQELLKQFSMEKLMDEIRDAAPTIWEALEIVSMPDHATRRPSAGETRRDKGLVFTTICALVAVLRSQKANNFQLVVGLFLLGSGAAKREISVLAHAGISISEGLGRIREVVASSMCQVVWDNLNIAFRIAEQRLNAKNHFGDDRRLAPFIAVGVGLCEPRFIRSAFQMLVEAASTLRWIPERFFGVPEIWQLELIVKSWMKLCETLTETKLKLGRPMVITGQINPGADLPDPVYVEATMPNGEIHKEPIPIEAIPEGHSYIDNNSRGFTLSHSALAGTDAVDYVIEFIHDLPGDITKAPAGKARG</sequence>
<protein>
    <submittedName>
        <fullName evidence="2">Uncharacterized protein</fullName>
    </submittedName>
</protein>
<feature type="compositionally biased region" description="Low complexity" evidence="1">
    <location>
        <begin position="78"/>
        <end position="90"/>
    </location>
</feature>
<feature type="compositionally biased region" description="Pro residues" evidence="1">
    <location>
        <begin position="35"/>
        <end position="48"/>
    </location>
</feature>
<dbReference type="AlphaFoldDB" id="A0A8H6WL75"/>
<keyword evidence="3" id="KW-1185">Reference proteome</keyword>
<name>A0A8H6WL75_MYCCL</name>
<organism evidence="2 3">
    <name type="scientific">Mycena chlorophos</name>
    <name type="common">Agaric fungus</name>
    <name type="synonym">Agaricus chlorophos</name>
    <dbReference type="NCBI Taxonomy" id="658473"/>
    <lineage>
        <taxon>Eukaryota</taxon>
        <taxon>Fungi</taxon>
        <taxon>Dikarya</taxon>
        <taxon>Basidiomycota</taxon>
        <taxon>Agaricomycotina</taxon>
        <taxon>Agaricomycetes</taxon>
        <taxon>Agaricomycetidae</taxon>
        <taxon>Agaricales</taxon>
        <taxon>Marasmiineae</taxon>
        <taxon>Mycenaceae</taxon>
        <taxon>Mycena</taxon>
    </lineage>
</organism>
<gene>
    <name evidence="2" type="ORF">HMN09_00206500</name>
</gene>
<dbReference type="EMBL" id="JACAZE010000002">
    <property type="protein sequence ID" value="KAF7321181.1"/>
    <property type="molecule type" value="Genomic_DNA"/>
</dbReference>
<feature type="compositionally biased region" description="Basic residues" evidence="1">
    <location>
        <begin position="22"/>
        <end position="31"/>
    </location>
</feature>
<proteinExistence type="predicted"/>
<comment type="caution">
    <text evidence="2">The sequence shown here is derived from an EMBL/GenBank/DDBJ whole genome shotgun (WGS) entry which is preliminary data.</text>
</comment>
<evidence type="ECO:0000313" key="3">
    <source>
        <dbReference type="Proteomes" id="UP000613580"/>
    </source>
</evidence>
<evidence type="ECO:0000313" key="2">
    <source>
        <dbReference type="EMBL" id="KAF7321181.1"/>
    </source>
</evidence>
<dbReference type="Proteomes" id="UP000613580">
    <property type="component" value="Unassembled WGS sequence"/>
</dbReference>